<dbReference type="Gene3D" id="3.30.360.10">
    <property type="entry name" value="Dihydrodipicolinate Reductase, domain 2"/>
    <property type="match status" value="1"/>
</dbReference>
<dbReference type="AlphaFoldDB" id="A0A423KG60"/>
<comment type="caution">
    <text evidence="2">The sequence shown here is derived from an EMBL/GenBank/DDBJ whole genome shotgun (WGS) entry which is preliminary data.</text>
</comment>
<evidence type="ECO:0000313" key="3">
    <source>
        <dbReference type="Proteomes" id="UP000283627"/>
    </source>
</evidence>
<gene>
    <name evidence="2" type="ORF">BK665_18195</name>
</gene>
<evidence type="ECO:0008006" key="4">
    <source>
        <dbReference type="Google" id="ProtNLM"/>
    </source>
</evidence>
<protein>
    <recommendedName>
        <fullName evidence="4">Gfo/Idh/MocA-like oxidoreductase C-terminal domain-containing protein</fullName>
    </recommendedName>
</protein>
<name>A0A423KG60_9PSED</name>
<proteinExistence type="predicted"/>
<feature type="signal peptide" evidence="1">
    <location>
        <begin position="1"/>
        <end position="21"/>
    </location>
</feature>
<feature type="chain" id="PRO_5019434824" description="Gfo/Idh/MocA-like oxidoreductase C-terminal domain-containing protein" evidence="1">
    <location>
        <begin position="22"/>
        <end position="159"/>
    </location>
</feature>
<sequence>MLIWRHALILLKLRIAPISIAMQNGSVANLSVPLGAAEELSRLRFVFSDMTVESRSTHPYKPGEDFWYFKGKSSEIDQAIATALEDFIPGEEWFAGEFALVYASLTKNRPTPVTLDVARQSLELITAIYHSAETGTVVTLPILSSHPKYLDLMPSSKAF</sequence>
<evidence type="ECO:0000256" key="1">
    <source>
        <dbReference type="SAM" id="SignalP"/>
    </source>
</evidence>
<accession>A0A423KG60</accession>
<dbReference type="Proteomes" id="UP000283627">
    <property type="component" value="Unassembled WGS sequence"/>
</dbReference>
<organism evidence="2 3">
    <name type="scientific">Pseudomonas frederiksbergensis</name>
    <dbReference type="NCBI Taxonomy" id="104087"/>
    <lineage>
        <taxon>Bacteria</taxon>
        <taxon>Pseudomonadati</taxon>
        <taxon>Pseudomonadota</taxon>
        <taxon>Gammaproteobacteria</taxon>
        <taxon>Pseudomonadales</taxon>
        <taxon>Pseudomonadaceae</taxon>
        <taxon>Pseudomonas</taxon>
    </lineage>
</organism>
<keyword evidence="1" id="KW-0732">Signal</keyword>
<dbReference type="EMBL" id="MOBP01000012">
    <property type="protein sequence ID" value="RON51797.1"/>
    <property type="molecule type" value="Genomic_DNA"/>
</dbReference>
<evidence type="ECO:0000313" key="2">
    <source>
        <dbReference type="EMBL" id="RON51797.1"/>
    </source>
</evidence>
<reference evidence="2 3" key="1">
    <citation type="submission" date="2016-10" db="EMBL/GenBank/DDBJ databases">
        <title>Comparative genome analysis of multiple Pseudomonas spp. focuses on biocontrol and plant growth promoting traits.</title>
        <authorList>
            <person name="Tao X.-Y."/>
            <person name="Taylor C.G."/>
        </authorList>
    </citation>
    <scope>NUCLEOTIDE SEQUENCE [LARGE SCALE GENOMIC DNA]</scope>
    <source>
        <strain evidence="2 3">39A2</strain>
    </source>
</reference>